<gene>
    <name evidence="2" type="ORF">NQF78_12675</name>
</gene>
<dbReference type="PROSITE" id="PS00197">
    <property type="entry name" value="2FE2S_FER_1"/>
    <property type="match status" value="1"/>
</dbReference>
<dbReference type="InterPro" id="IPR036010">
    <property type="entry name" value="2Fe-2S_ferredoxin-like_sf"/>
</dbReference>
<dbReference type="Pfam" id="PF00111">
    <property type="entry name" value="Fer2"/>
    <property type="match status" value="1"/>
</dbReference>
<dbReference type="CDD" id="cd00207">
    <property type="entry name" value="fer2"/>
    <property type="match status" value="1"/>
</dbReference>
<proteinExistence type="predicted"/>
<comment type="caution">
    <text evidence="2">The sequence shown here is derived from an EMBL/GenBank/DDBJ whole genome shotgun (WGS) entry which is preliminary data.</text>
</comment>
<organism evidence="2 3">
    <name type="scientific">Pseudomonas monsensis</name>
    <dbReference type="NCBI Taxonomy" id="2745509"/>
    <lineage>
        <taxon>Bacteria</taxon>
        <taxon>Pseudomonadati</taxon>
        <taxon>Pseudomonadota</taxon>
        <taxon>Gammaproteobacteria</taxon>
        <taxon>Pseudomonadales</taxon>
        <taxon>Pseudomonadaceae</taxon>
        <taxon>Pseudomonas</taxon>
    </lineage>
</organism>
<keyword evidence="3" id="KW-1185">Reference proteome</keyword>
<dbReference type="SUPFAM" id="SSF54292">
    <property type="entry name" value="2Fe-2S ferredoxin-like"/>
    <property type="match status" value="1"/>
</dbReference>
<name>A0ABT3YUL3_9PSED</name>
<dbReference type="InterPro" id="IPR006058">
    <property type="entry name" value="2Fe2S_fd_BS"/>
</dbReference>
<dbReference type="EMBL" id="JANIGP010000007">
    <property type="protein sequence ID" value="MCY0109175.1"/>
    <property type="molecule type" value="Genomic_DNA"/>
</dbReference>
<dbReference type="RefSeq" id="WP_267801570.1">
    <property type="nucleotide sequence ID" value="NZ_JANIGP010000007.1"/>
</dbReference>
<accession>A0ABT3YUL3</accession>
<feature type="domain" description="2Fe-2S ferredoxin-type" evidence="1">
    <location>
        <begin position="5"/>
        <end position="102"/>
    </location>
</feature>
<dbReference type="Gene3D" id="3.10.20.30">
    <property type="match status" value="1"/>
</dbReference>
<evidence type="ECO:0000313" key="2">
    <source>
        <dbReference type="EMBL" id="MCY0109175.1"/>
    </source>
</evidence>
<dbReference type="InterPro" id="IPR012675">
    <property type="entry name" value="Beta-grasp_dom_sf"/>
</dbReference>
<evidence type="ECO:0000259" key="1">
    <source>
        <dbReference type="PROSITE" id="PS51085"/>
    </source>
</evidence>
<dbReference type="PROSITE" id="PS51085">
    <property type="entry name" value="2FE2S_FER_2"/>
    <property type="match status" value="1"/>
</dbReference>
<dbReference type="InterPro" id="IPR001041">
    <property type="entry name" value="2Fe-2S_ferredoxin-type"/>
</dbReference>
<dbReference type="Proteomes" id="UP001207830">
    <property type="component" value="Unassembled WGS sequence"/>
</dbReference>
<reference evidence="2 3" key="1">
    <citation type="submission" date="2022-07" db="EMBL/GenBank/DDBJ databases">
        <title>Characterization of plant growth promoting rhizobacteria (PGPR) for use as bioinoculants in agriculture.</title>
        <authorList>
            <person name="Hassen A.I."/>
            <person name="Pierneef R."/>
        </authorList>
    </citation>
    <scope>NUCLEOTIDE SEQUENCE [LARGE SCALE GENOMIC DNA]</scope>
    <source>
        <strain evidence="2 3">SARCC-3054</strain>
    </source>
</reference>
<evidence type="ECO:0000313" key="3">
    <source>
        <dbReference type="Proteomes" id="UP001207830"/>
    </source>
</evidence>
<protein>
    <submittedName>
        <fullName evidence="2">(2Fe-2S)-binding protein</fullName>
    </submittedName>
</protein>
<sequence length="102" mass="11178">MEGFHTLTVTSTTANKIEFELPTNAPFTDIEYERDGKNIIPLGCRIGACGACLIRITSGFEAVSPRDDDEEAFIEVLGYSGEEYRLACQCLLKGKVTIEIIG</sequence>